<accession>A0ABR3RP63</accession>
<name>A0ABR3RP63_9PLEO</name>
<comment type="caution">
    <text evidence="2">The sequence shown here is derived from an EMBL/GenBank/DDBJ whole genome shotgun (WGS) entry which is preliminary data.</text>
</comment>
<reference evidence="2 3" key="1">
    <citation type="submission" date="2024-02" db="EMBL/GenBank/DDBJ databases">
        <title>De novo assembly and annotation of 12 fungi associated with fruit tree decline syndrome in Ontario, Canada.</title>
        <authorList>
            <person name="Sulman M."/>
            <person name="Ellouze W."/>
            <person name="Ilyukhin E."/>
        </authorList>
    </citation>
    <scope>NUCLEOTIDE SEQUENCE [LARGE SCALE GENOMIC DNA]</scope>
    <source>
        <strain evidence="2 3">M42-189</strain>
    </source>
</reference>
<organism evidence="2 3">
    <name type="scientific">Paraconiothyrium brasiliense</name>
    <dbReference type="NCBI Taxonomy" id="300254"/>
    <lineage>
        <taxon>Eukaryota</taxon>
        <taxon>Fungi</taxon>
        <taxon>Dikarya</taxon>
        <taxon>Ascomycota</taxon>
        <taxon>Pezizomycotina</taxon>
        <taxon>Dothideomycetes</taxon>
        <taxon>Pleosporomycetidae</taxon>
        <taxon>Pleosporales</taxon>
        <taxon>Massarineae</taxon>
        <taxon>Didymosphaeriaceae</taxon>
        <taxon>Paraconiothyrium</taxon>
    </lineage>
</organism>
<feature type="compositionally biased region" description="Basic and acidic residues" evidence="1">
    <location>
        <begin position="94"/>
        <end position="105"/>
    </location>
</feature>
<evidence type="ECO:0000313" key="2">
    <source>
        <dbReference type="EMBL" id="KAL1606221.1"/>
    </source>
</evidence>
<feature type="region of interest" description="Disordered" evidence="1">
    <location>
        <begin position="1"/>
        <end position="24"/>
    </location>
</feature>
<dbReference type="EMBL" id="JAKJXO020000004">
    <property type="protein sequence ID" value="KAL1606221.1"/>
    <property type="molecule type" value="Genomic_DNA"/>
</dbReference>
<protein>
    <submittedName>
        <fullName evidence="2">Uncharacterized protein</fullName>
    </submittedName>
</protein>
<evidence type="ECO:0000313" key="3">
    <source>
        <dbReference type="Proteomes" id="UP001521785"/>
    </source>
</evidence>
<feature type="region of interest" description="Disordered" evidence="1">
    <location>
        <begin position="82"/>
        <end position="113"/>
    </location>
</feature>
<gene>
    <name evidence="2" type="ORF">SLS60_003622</name>
</gene>
<evidence type="ECO:0000256" key="1">
    <source>
        <dbReference type="SAM" id="MobiDB-lite"/>
    </source>
</evidence>
<sequence>MFEYGDGRNPGPQHPDLFAKSRPSHRKQLEHFARTFQATVREHSLAERRTYRPSKDYAERATQWTVSEQKDTTVVNDQSALKTQNHAESQQTLREGRNAELRSHSTESWPTPAPERRFVYPPDFATKYMSYVPITSGAHYGREGLVEEIAHVEAWIDFIARVARYAGDNEAEYNRIWLDRKSCSDILRLLIIEAAITADLARKTYMVETILLLAHHPQVGLKAFISDGMACCNASVGLTSLVDRVIVPFVYLNLLWTYIDSKPSSPLLQSHEHLQEYEYSSHRTSTFAKLLPRPAYMKTQSYNNMLNIVLKEHGHVVEHVFFNPLLAPYDSGRRSKYLEPYQTRHKDENMRRERDVFTDLPMLKEALKGMWKILVYCDMLFKEIGQPINWEYVVLHSISELFPHKGGLERLTGMGWVDYELDREEQGMFGFFATDRSGDEVS</sequence>
<dbReference type="Proteomes" id="UP001521785">
    <property type="component" value="Unassembled WGS sequence"/>
</dbReference>
<proteinExistence type="predicted"/>
<feature type="compositionally biased region" description="Polar residues" evidence="1">
    <location>
        <begin position="82"/>
        <end position="93"/>
    </location>
</feature>
<keyword evidence="3" id="KW-1185">Reference proteome</keyword>